<dbReference type="InterPro" id="IPR039586">
    <property type="entry name" value="CFAP46"/>
</dbReference>
<comment type="caution">
    <text evidence="1">The sequence shown here is derived from an EMBL/GenBank/DDBJ whole genome shotgun (WGS) entry which is preliminary data.</text>
</comment>
<protein>
    <submittedName>
        <fullName evidence="1">Uncharacterized protein</fullName>
    </submittedName>
</protein>
<evidence type="ECO:0000313" key="1">
    <source>
        <dbReference type="EMBL" id="KAK7804542.1"/>
    </source>
</evidence>
<dbReference type="GO" id="GO:0035082">
    <property type="term" value="P:axoneme assembly"/>
    <property type="evidence" value="ECO:0007669"/>
    <property type="project" value="InterPro"/>
</dbReference>
<dbReference type="EMBL" id="JBBHLL010000373">
    <property type="protein sequence ID" value="KAK7804542.1"/>
    <property type="molecule type" value="Genomic_DNA"/>
</dbReference>
<dbReference type="GO" id="GO:0060294">
    <property type="term" value="P:cilium movement involved in cell motility"/>
    <property type="evidence" value="ECO:0007669"/>
    <property type="project" value="InterPro"/>
</dbReference>
<sequence length="125" mass="14291">MRRLAHLKLRLIETCLDMQQLICKEALELQMEQGSFEKLLAGFLHNTSDYSSIDLRWFILKRTLPHTVLAQLESLQPLCVGCMDIRAQLLVLAGKALHLLSVQTDPVYPSFCWEEDLLVGVHSSR</sequence>
<reference evidence="1 2" key="1">
    <citation type="journal article" date="2023" name="bioRxiv">
        <title>Conserved and derived expression patterns and positive selection on dental genes reveal complex evolutionary context of ever-growing rodent molars.</title>
        <authorList>
            <person name="Calamari Z.T."/>
            <person name="Song A."/>
            <person name="Cohen E."/>
            <person name="Akter M."/>
            <person name="Roy R.D."/>
            <person name="Hallikas O."/>
            <person name="Christensen M.M."/>
            <person name="Li P."/>
            <person name="Marangoni P."/>
            <person name="Jernvall J."/>
            <person name="Klein O.D."/>
        </authorList>
    </citation>
    <scope>NUCLEOTIDE SEQUENCE [LARGE SCALE GENOMIC DNA]</scope>
    <source>
        <strain evidence="1">V071</strain>
    </source>
</reference>
<dbReference type="PANTHER" id="PTHR15977">
    <property type="entry name" value="CILIA- AND FLAGELLA-ASSOCIATED PROTEIN 46"/>
    <property type="match status" value="1"/>
</dbReference>
<dbReference type="PANTHER" id="PTHR15977:SF15">
    <property type="entry name" value="CILIA- AND FLAGELLA-ASSOCIATED PROTEIN 46"/>
    <property type="match status" value="1"/>
</dbReference>
<name>A0AAW0HR27_MYOGA</name>
<keyword evidence="2" id="KW-1185">Reference proteome</keyword>
<proteinExistence type="predicted"/>
<evidence type="ECO:0000313" key="2">
    <source>
        <dbReference type="Proteomes" id="UP001488838"/>
    </source>
</evidence>
<gene>
    <name evidence="1" type="ORF">U0070_002599</name>
</gene>
<accession>A0AAW0HR27</accession>
<dbReference type="AlphaFoldDB" id="A0AAW0HR27"/>
<organism evidence="1 2">
    <name type="scientific">Myodes glareolus</name>
    <name type="common">Bank vole</name>
    <name type="synonym">Clethrionomys glareolus</name>
    <dbReference type="NCBI Taxonomy" id="447135"/>
    <lineage>
        <taxon>Eukaryota</taxon>
        <taxon>Metazoa</taxon>
        <taxon>Chordata</taxon>
        <taxon>Craniata</taxon>
        <taxon>Vertebrata</taxon>
        <taxon>Euteleostomi</taxon>
        <taxon>Mammalia</taxon>
        <taxon>Eutheria</taxon>
        <taxon>Euarchontoglires</taxon>
        <taxon>Glires</taxon>
        <taxon>Rodentia</taxon>
        <taxon>Myomorpha</taxon>
        <taxon>Muroidea</taxon>
        <taxon>Cricetidae</taxon>
        <taxon>Arvicolinae</taxon>
        <taxon>Myodes</taxon>
    </lineage>
</organism>
<dbReference type="Proteomes" id="UP001488838">
    <property type="component" value="Unassembled WGS sequence"/>
</dbReference>